<dbReference type="AlphaFoldDB" id="A0A2Z3HTB1"/>
<dbReference type="PROSITE" id="PS50975">
    <property type="entry name" value="ATP_GRASP"/>
    <property type="match status" value="1"/>
</dbReference>
<evidence type="ECO:0000256" key="1">
    <source>
        <dbReference type="ARBA" id="ARBA00022598"/>
    </source>
</evidence>
<proteinExistence type="predicted"/>
<sequence length="388" mass="41523">MARVLLLDTNIAAGPLLQALKAEGHEVTLAGANPSDVLARAHPDYVQLDYSDTEATLRLFEAGGFDFLAPGCNDRSYQTCAEIADRRPLPGVDGSAVTRALNNKGAFRSWAQAIGLPVPRTLGPAEVHPGIPVIVKPEESYSGRGASILRSPTVAEVSEAQARACAESRSGACVIEEFVEGQLYSHTAFVDRSGVRWDAVVVEYGSANPLAVDTSHQVDDFPAEALEEMRAAAVRMQAELDLKPGLLHTQLILGPSGIRIIEVTRRCPGDLYSLLIRLSTGLDYARAYVRPFLGEDFGPLSPTGPGALVLRHTVSSPEGAPLGALRFHRPVDIERLAPLALAGDTLAPSPRSRAGLLFLRARDAEDLADLTQAALGRRLYDILPGDAW</sequence>
<accession>A0A2Z3HTB1</accession>
<dbReference type="SUPFAM" id="SSF56059">
    <property type="entry name" value="Glutathione synthetase ATP-binding domain-like"/>
    <property type="match status" value="1"/>
</dbReference>
<keyword evidence="1" id="KW-0436">Ligase</keyword>
<evidence type="ECO:0000256" key="3">
    <source>
        <dbReference type="ARBA" id="ARBA00022840"/>
    </source>
</evidence>
<protein>
    <recommendedName>
        <fullName evidence="5">ATP-grasp domain-containing protein</fullName>
    </recommendedName>
</protein>
<name>A0A2Z3HTB1_9CAUL</name>
<dbReference type="GO" id="GO:0016874">
    <property type="term" value="F:ligase activity"/>
    <property type="evidence" value="ECO:0007669"/>
    <property type="project" value="UniProtKB-KW"/>
</dbReference>
<dbReference type="Proteomes" id="UP000247763">
    <property type="component" value="Chromosome"/>
</dbReference>
<dbReference type="Gene3D" id="3.30.470.20">
    <property type="entry name" value="ATP-grasp fold, B domain"/>
    <property type="match status" value="1"/>
</dbReference>
<keyword evidence="2 4" id="KW-0547">Nucleotide-binding</keyword>
<evidence type="ECO:0000313" key="7">
    <source>
        <dbReference type="Proteomes" id="UP000247763"/>
    </source>
</evidence>
<dbReference type="GO" id="GO:0005524">
    <property type="term" value="F:ATP binding"/>
    <property type="evidence" value="ECO:0007669"/>
    <property type="project" value="UniProtKB-UniRule"/>
</dbReference>
<dbReference type="OrthoDB" id="9803907at2"/>
<reference evidence="7" key="1">
    <citation type="submission" date="2018-05" db="EMBL/GenBank/DDBJ databases">
        <title>Genome sequencing of Phenylobacterium sp. HYN0004.</title>
        <authorList>
            <person name="Yi H."/>
            <person name="Baek C."/>
        </authorList>
    </citation>
    <scope>NUCLEOTIDE SEQUENCE [LARGE SCALE GENOMIC DNA]</scope>
    <source>
        <strain evidence="7">HYN0004</strain>
    </source>
</reference>
<dbReference type="Gene3D" id="3.40.50.20">
    <property type="match status" value="1"/>
</dbReference>
<dbReference type="PANTHER" id="PTHR43585">
    <property type="entry name" value="FUMIPYRROLE BIOSYNTHESIS PROTEIN C"/>
    <property type="match status" value="1"/>
</dbReference>
<evidence type="ECO:0000256" key="4">
    <source>
        <dbReference type="PROSITE-ProRule" id="PRU00409"/>
    </source>
</evidence>
<dbReference type="PANTHER" id="PTHR43585:SF2">
    <property type="entry name" value="ATP-GRASP ENZYME FSQD"/>
    <property type="match status" value="1"/>
</dbReference>
<organism evidence="6 7">
    <name type="scientific">Phenylobacterium parvum</name>
    <dbReference type="NCBI Taxonomy" id="2201350"/>
    <lineage>
        <taxon>Bacteria</taxon>
        <taxon>Pseudomonadati</taxon>
        <taxon>Pseudomonadota</taxon>
        <taxon>Alphaproteobacteria</taxon>
        <taxon>Caulobacterales</taxon>
        <taxon>Caulobacteraceae</taxon>
        <taxon>Phenylobacterium</taxon>
    </lineage>
</organism>
<dbReference type="InterPro" id="IPR052032">
    <property type="entry name" value="ATP-dep_AA_Ligase"/>
</dbReference>
<gene>
    <name evidence="6" type="ORF">HYN04_12405</name>
</gene>
<evidence type="ECO:0000256" key="2">
    <source>
        <dbReference type="ARBA" id="ARBA00022741"/>
    </source>
</evidence>
<dbReference type="GO" id="GO:0046872">
    <property type="term" value="F:metal ion binding"/>
    <property type="evidence" value="ECO:0007669"/>
    <property type="project" value="InterPro"/>
</dbReference>
<dbReference type="KEGG" id="phb:HYN04_12405"/>
<feature type="domain" description="ATP-grasp" evidence="5">
    <location>
        <begin position="81"/>
        <end position="293"/>
    </location>
</feature>
<dbReference type="RefSeq" id="WP_110451048.1">
    <property type="nucleotide sequence ID" value="NZ_CP029479.1"/>
</dbReference>
<dbReference type="InterPro" id="IPR011761">
    <property type="entry name" value="ATP-grasp"/>
</dbReference>
<keyword evidence="7" id="KW-1185">Reference proteome</keyword>
<evidence type="ECO:0000259" key="5">
    <source>
        <dbReference type="PROSITE" id="PS50975"/>
    </source>
</evidence>
<keyword evidence="3 4" id="KW-0067">ATP-binding</keyword>
<dbReference type="EMBL" id="CP029479">
    <property type="protein sequence ID" value="AWM78482.1"/>
    <property type="molecule type" value="Genomic_DNA"/>
</dbReference>
<evidence type="ECO:0000313" key="6">
    <source>
        <dbReference type="EMBL" id="AWM78482.1"/>
    </source>
</evidence>